<proteinExistence type="predicted"/>
<dbReference type="SUPFAM" id="SSF88946">
    <property type="entry name" value="Sigma2 domain of RNA polymerase sigma factors"/>
    <property type="match status" value="1"/>
</dbReference>
<accession>A0A401ZSR7</accession>
<evidence type="ECO:0008006" key="4">
    <source>
        <dbReference type="Google" id="ProtNLM"/>
    </source>
</evidence>
<dbReference type="AlphaFoldDB" id="A0A401ZSR7"/>
<evidence type="ECO:0000313" key="2">
    <source>
        <dbReference type="EMBL" id="GCE09958.1"/>
    </source>
</evidence>
<evidence type="ECO:0000256" key="1">
    <source>
        <dbReference type="SAM" id="MobiDB-lite"/>
    </source>
</evidence>
<dbReference type="EMBL" id="BIFQ01000002">
    <property type="protein sequence ID" value="GCE09958.1"/>
    <property type="molecule type" value="Genomic_DNA"/>
</dbReference>
<keyword evidence="3" id="KW-1185">Reference proteome</keyword>
<dbReference type="OrthoDB" id="659569at2"/>
<gene>
    <name evidence="2" type="ORF">KDAU_72870</name>
</gene>
<feature type="region of interest" description="Disordered" evidence="1">
    <location>
        <begin position="131"/>
        <end position="150"/>
    </location>
</feature>
<evidence type="ECO:0000313" key="3">
    <source>
        <dbReference type="Proteomes" id="UP000287224"/>
    </source>
</evidence>
<sequence length="150" mass="16655">MQHYLPSQESDAYPTDESALFDRYGSFIFSYILKHISSREEAEDLTLEVFTAALEQKALRQLQPEKQLAWYALLKFPNQSGQPLKPQTTSTTAPQQNASIPYIVSMTMTSPTSGWGTVVTAQNQTMTLAHTTDGEEHGSLLIPSSARSAR</sequence>
<dbReference type="Proteomes" id="UP000287224">
    <property type="component" value="Unassembled WGS sequence"/>
</dbReference>
<comment type="caution">
    <text evidence="2">The sequence shown here is derived from an EMBL/GenBank/DDBJ whole genome shotgun (WGS) entry which is preliminary data.</text>
</comment>
<dbReference type="GO" id="GO:0003700">
    <property type="term" value="F:DNA-binding transcription factor activity"/>
    <property type="evidence" value="ECO:0007669"/>
    <property type="project" value="InterPro"/>
</dbReference>
<protein>
    <recommendedName>
        <fullName evidence="4">RNA polymerase sigma-70 region 2 domain-containing protein</fullName>
    </recommendedName>
</protein>
<dbReference type="GO" id="GO:0006352">
    <property type="term" value="P:DNA-templated transcription initiation"/>
    <property type="evidence" value="ECO:0007669"/>
    <property type="project" value="InterPro"/>
</dbReference>
<dbReference type="RefSeq" id="WP_126602859.1">
    <property type="nucleotide sequence ID" value="NZ_BIFQ01000002.1"/>
</dbReference>
<dbReference type="InterPro" id="IPR013325">
    <property type="entry name" value="RNA_pol_sigma_r2"/>
</dbReference>
<organism evidence="2 3">
    <name type="scientific">Dictyobacter aurantiacus</name>
    <dbReference type="NCBI Taxonomy" id="1936993"/>
    <lineage>
        <taxon>Bacteria</taxon>
        <taxon>Bacillati</taxon>
        <taxon>Chloroflexota</taxon>
        <taxon>Ktedonobacteria</taxon>
        <taxon>Ktedonobacterales</taxon>
        <taxon>Dictyobacteraceae</taxon>
        <taxon>Dictyobacter</taxon>
    </lineage>
</organism>
<reference evidence="3" key="1">
    <citation type="submission" date="2018-12" db="EMBL/GenBank/DDBJ databases">
        <title>Tengunoibacter tsumagoiensis gen. nov., sp. nov., Dictyobacter kobayashii sp. nov., D. alpinus sp. nov., and D. joshuensis sp. nov. and description of Dictyobacteraceae fam. nov. within the order Ktedonobacterales isolated from Tengu-no-mugimeshi.</title>
        <authorList>
            <person name="Wang C.M."/>
            <person name="Zheng Y."/>
            <person name="Sakai Y."/>
            <person name="Toyoda A."/>
            <person name="Minakuchi Y."/>
            <person name="Abe K."/>
            <person name="Yokota A."/>
            <person name="Yabe S."/>
        </authorList>
    </citation>
    <scope>NUCLEOTIDE SEQUENCE [LARGE SCALE GENOMIC DNA]</scope>
    <source>
        <strain evidence="3">S-27</strain>
    </source>
</reference>
<name>A0A401ZSR7_9CHLR</name>
<dbReference type="Gene3D" id="1.10.1740.10">
    <property type="match status" value="1"/>
</dbReference>